<dbReference type="AlphaFoldDB" id="A0A2W5D9T4"/>
<gene>
    <name evidence="1" type="ORF">DI609_00385</name>
</gene>
<dbReference type="Proteomes" id="UP000249451">
    <property type="component" value="Unassembled WGS sequence"/>
</dbReference>
<protein>
    <submittedName>
        <fullName evidence="1">Uncharacterized protein</fullName>
    </submittedName>
</protein>
<reference evidence="1 2" key="1">
    <citation type="submission" date="2017-11" db="EMBL/GenBank/DDBJ databases">
        <title>Infants hospitalized years apart are colonized by the same room-sourced microbial strains.</title>
        <authorList>
            <person name="Brooks B."/>
            <person name="Olm M.R."/>
            <person name="Firek B.A."/>
            <person name="Baker R."/>
            <person name="Thomas B.C."/>
            <person name="Morowitz M.J."/>
            <person name="Banfield J.F."/>
        </authorList>
    </citation>
    <scope>NUCLEOTIDE SEQUENCE [LARGE SCALE GENOMIC DNA]</scope>
    <source>
        <strain evidence="1">S2_012_000_R3_87</strain>
    </source>
</reference>
<organism evidence="1 2">
    <name type="scientific">Corynebacterium urealyticum</name>
    <dbReference type="NCBI Taxonomy" id="43771"/>
    <lineage>
        <taxon>Bacteria</taxon>
        <taxon>Bacillati</taxon>
        <taxon>Actinomycetota</taxon>
        <taxon>Actinomycetes</taxon>
        <taxon>Mycobacteriales</taxon>
        <taxon>Corynebacteriaceae</taxon>
        <taxon>Corynebacterium</taxon>
    </lineage>
</organism>
<name>A0A2W5D9T4_9CORY</name>
<dbReference type="EMBL" id="QFNY01000004">
    <property type="protein sequence ID" value="PZP03782.1"/>
    <property type="molecule type" value="Genomic_DNA"/>
</dbReference>
<sequence>MPQPACRNSHCRAYTRALDAWLSSAVYVARAQRKYLANKDNAHAADMVSARRSHYKKLFEIMLAMGMDMDRTKLRMLETKITNGSAESVERIRARLLAENASEGAGN</sequence>
<evidence type="ECO:0000313" key="1">
    <source>
        <dbReference type="EMBL" id="PZP03782.1"/>
    </source>
</evidence>
<proteinExistence type="predicted"/>
<evidence type="ECO:0000313" key="2">
    <source>
        <dbReference type="Proteomes" id="UP000249451"/>
    </source>
</evidence>
<accession>A0A2W5D9T4</accession>
<comment type="caution">
    <text evidence="1">The sequence shown here is derived from an EMBL/GenBank/DDBJ whole genome shotgun (WGS) entry which is preliminary data.</text>
</comment>